<dbReference type="InterPro" id="IPR010982">
    <property type="entry name" value="Lambda_DNA-bd_dom_sf"/>
</dbReference>
<dbReference type="RefSeq" id="WP_132083864.1">
    <property type="nucleotide sequence ID" value="NZ_SLUK01000001.1"/>
</dbReference>
<feature type="transmembrane region" description="Helical" evidence="2">
    <location>
        <begin position="119"/>
        <end position="152"/>
    </location>
</feature>
<dbReference type="GO" id="GO:0003677">
    <property type="term" value="F:DNA binding"/>
    <property type="evidence" value="ECO:0007669"/>
    <property type="project" value="UniProtKB-KW"/>
</dbReference>
<accession>A0A9X8UM84</accession>
<dbReference type="PROSITE" id="PS50943">
    <property type="entry name" value="HTH_CROC1"/>
    <property type="match status" value="1"/>
</dbReference>
<evidence type="ECO:0000256" key="1">
    <source>
        <dbReference type="ARBA" id="ARBA00023125"/>
    </source>
</evidence>
<dbReference type="PANTHER" id="PTHR46558:SF13">
    <property type="entry name" value="HTH-TYPE TRANSCRIPTIONAL REGULATOR IMMR"/>
    <property type="match status" value="1"/>
</dbReference>
<dbReference type="EMBL" id="SLUK01000001">
    <property type="protein sequence ID" value="TCL45377.1"/>
    <property type="molecule type" value="Genomic_DNA"/>
</dbReference>
<keyword evidence="2" id="KW-0472">Membrane</keyword>
<reference evidence="4 5" key="1">
    <citation type="submission" date="2019-03" db="EMBL/GenBank/DDBJ databases">
        <title>Genomic Encyclopedia of Type Strains, Phase IV (KMG-IV): sequencing the most valuable type-strain genomes for metagenomic binning, comparative biology and taxonomic classification.</title>
        <authorList>
            <person name="Goeker M."/>
        </authorList>
    </citation>
    <scope>NUCLEOTIDE SEQUENCE [LARGE SCALE GENOMIC DNA]</scope>
    <source>
        <strain evidence="4 5">DSM 100433</strain>
    </source>
</reference>
<dbReference type="SMART" id="SM00530">
    <property type="entry name" value="HTH_XRE"/>
    <property type="match status" value="1"/>
</dbReference>
<sequence length="258" mass="25723">MELGNTLSRLRRAQGLSQEQVADRIGVSRQAVSKWEADRSRPELDKLAALASLYGVTLDELAGREPSSGMEQGSAAQSPPSACLGYGCGRYEYKSRRRLFGLPLVHINLGRGLHVAKGIVAIGNVACGGIALGGLGIGIISIGGCALGLLAFGGLALGGLALGGLAVGAVALGGCAVGLLAMGGLAVGQVAVGGRAVASHLAVGGYASAPVAVGEVARGAYTAQPGELSYAEALRLFTEAAPRHLGFAAKALAGLIAK</sequence>
<evidence type="ECO:0000313" key="5">
    <source>
        <dbReference type="Proteomes" id="UP000294682"/>
    </source>
</evidence>
<feature type="transmembrane region" description="Helical" evidence="2">
    <location>
        <begin position="158"/>
        <end position="181"/>
    </location>
</feature>
<protein>
    <submittedName>
        <fullName evidence="4">Helix-turn-helix protein</fullName>
    </submittedName>
</protein>
<organism evidence="4 5">
    <name type="scientific">Harryflintia acetispora</name>
    <dbReference type="NCBI Taxonomy" id="1849041"/>
    <lineage>
        <taxon>Bacteria</taxon>
        <taxon>Bacillati</taxon>
        <taxon>Bacillota</taxon>
        <taxon>Clostridia</taxon>
        <taxon>Eubacteriales</taxon>
        <taxon>Oscillospiraceae</taxon>
        <taxon>Harryflintia</taxon>
    </lineage>
</organism>
<feature type="domain" description="HTH cro/C1-type" evidence="3">
    <location>
        <begin position="7"/>
        <end position="61"/>
    </location>
</feature>
<dbReference type="SUPFAM" id="SSF47413">
    <property type="entry name" value="lambda repressor-like DNA-binding domains"/>
    <property type="match status" value="1"/>
</dbReference>
<keyword evidence="1" id="KW-0238">DNA-binding</keyword>
<keyword evidence="2" id="KW-0812">Transmembrane</keyword>
<dbReference type="PANTHER" id="PTHR46558">
    <property type="entry name" value="TRACRIPTIONAL REGULATORY PROTEIN-RELATED-RELATED"/>
    <property type="match status" value="1"/>
</dbReference>
<dbReference type="Gene3D" id="1.10.260.40">
    <property type="entry name" value="lambda repressor-like DNA-binding domains"/>
    <property type="match status" value="1"/>
</dbReference>
<dbReference type="Pfam" id="PF01381">
    <property type="entry name" value="HTH_3"/>
    <property type="match status" value="1"/>
</dbReference>
<evidence type="ECO:0000259" key="3">
    <source>
        <dbReference type="PROSITE" id="PS50943"/>
    </source>
</evidence>
<evidence type="ECO:0000256" key="2">
    <source>
        <dbReference type="SAM" id="Phobius"/>
    </source>
</evidence>
<evidence type="ECO:0000313" key="4">
    <source>
        <dbReference type="EMBL" id="TCL45377.1"/>
    </source>
</evidence>
<dbReference type="AlphaFoldDB" id="A0A9X8UM84"/>
<dbReference type="CDD" id="cd00093">
    <property type="entry name" value="HTH_XRE"/>
    <property type="match status" value="1"/>
</dbReference>
<dbReference type="InterPro" id="IPR001387">
    <property type="entry name" value="Cro/C1-type_HTH"/>
</dbReference>
<gene>
    <name evidence="4" type="ORF">EDD78_101360</name>
</gene>
<keyword evidence="5" id="KW-1185">Reference proteome</keyword>
<name>A0A9X8UM84_9FIRM</name>
<keyword evidence="2" id="KW-1133">Transmembrane helix</keyword>
<comment type="caution">
    <text evidence="4">The sequence shown here is derived from an EMBL/GenBank/DDBJ whole genome shotgun (WGS) entry which is preliminary data.</text>
</comment>
<proteinExistence type="predicted"/>
<dbReference type="Proteomes" id="UP000294682">
    <property type="component" value="Unassembled WGS sequence"/>
</dbReference>